<dbReference type="PANTHER" id="PTHR45923:SF2">
    <property type="entry name" value="PROTEIN SEY1"/>
    <property type="match status" value="1"/>
</dbReference>
<reference evidence="1" key="1">
    <citation type="submission" date="2019-10" db="EMBL/GenBank/DDBJ databases">
        <authorList>
            <consortium name="DOE Joint Genome Institute"/>
            <person name="Kuo A."/>
            <person name="Miyauchi S."/>
            <person name="Kiss E."/>
            <person name="Drula E."/>
            <person name="Kohler A."/>
            <person name="Sanchez-Garcia M."/>
            <person name="Andreopoulos B."/>
            <person name="Barry K.W."/>
            <person name="Bonito G."/>
            <person name="Buee M."/>
            <person name="Carver A."/>
            <person name="Chen C."/>
            <person name="Cichocki N."/>
            <person name="Clum A."/>
            <person name="Culley D."/>
            <person name="Crous P.W."/>
            <person name="Fauchery L."/>
            <person name="Girlanda M."/>
            <person name="Hayes R."/>
            <person name="Keri Z."/>
            <person name="LaButti K."/>
            <person name="Lipzen A."/>
            <person name="Lombard V."/>
            <person name="Magnuson J."/>
            <person name="Maillard F."/>
            <person name="Morin E."/>
            <person name="Murat C."/>
            <person name="Nolan M."/>
            <person name="Ohm R."/>
            <person name="Pangilinan J."/>
            <person name="Pereira M."/>
            <person name="Perotto S."/>
            <person name="Peter M."/>
            <person name="Riley R."/>
            <person name="Sitrit Y."/>
            <person name="Stielow B."/>
            <person name="Szollosi G."/>
            <person name="Zifcakova L."/>
            <person name="Stursova M."/>
            <person name="Spatafora J.W."/>
            <person name="Tedersoo L."/>
            <person name="Vaario L.-M."/>
            <person name="Yamada A."/>
            <person name="Yan M."/>
            <person name="Wang P."/>
            <person name="Xu J."/>
            <person name="Bruns T."/>
            <person name="Baldrian P."/>
            <person name="Vilgalys R."/>
            <person name="Henrissat B."/>
            <person name="Grigoriev I.V."/>
            <person name="Hibbett D."/>
            <person name="Nagy L.G."/>
            <person name="Martin F.M."/>
        </authorList>
    </citation>
    <scope>NUCLEOTIDE SEQUENCE</scope>
    <source>
        <strain evidence="1">Prilba</strain>
    </source>
</reference>
<reference evidence="1" key="2">
    <citation type="journal article" date="2020" name="Nat. Commun.">
        <title>Large-scale genome sequencing of mycorrhizal fungi provides insights into the early evolution of symbiotic traits.</title>
        <authorList>
            <person name="Miyauchi S."/>
            <person name="Kiss E."/>
            <person name="Kuo A."/>
            <person name="Drula E."/>
            <person name="Kohler A."/>
            <person name="Sanchez-Garcia M."/>
            <person name="Morin E."/>
            <person name="Andreopoulos B."/>
            <person name="Barry K.W."/>
            <person name="Bonito G."/>
            <person name="Buee M."/>
            <person name="Carver A."/>
            <person name="Chen C."/>
            <person name="Cichocki N."/>
            <person name="Clum A."/>
            <person name="Culley D."/>
            <person name="Crous P.W."/>
            <person name="Fauchery L."/>
            <person name="Girlanda M."/>
            <person name="Hayes R.D."/>
            <person name="Keri Z."/>
            <person name="LaButti K."/>
            <person name="Lipzen A."/>
            <person name="Lombard V."/>
            <person name="Magnuson J."/>
            <person name="Maillard F."/>
            <person name="Murat C."/>
            <person name="Nolan M."/>
            <person name="Ohm R.A."/>
            <person name="Pangilinan J."/>
            <person name="Pereira M.F."/>
            <person name="Perotto S."/>
            <person name="Peter M."/>
            <person name="Pfister S."/>
            <person name="Riley R."/>
            <person name="Sitrit Y."/>
            <person name="Stielow J.B."/>
            <person name="Szollosi G."/>
            <person name="Zifcakova L."/>
            <person name="Stursova M."/>
            <person name="Spatafora J.W."/>
            <person name="Tedersoo L."/>
            <person name="Vaario L.M."/>
            <person name="Yamada A."/>
            <person name="Yan M."/>
            <person name="Wang P."/>
            <person name="Xu J."/>
            <person name="Bruns T."/>
            <person name="Baldrian P."/>
            <person name="Vilgalys R."/>
            <person name="Dunand C."/>
            <person name="Henrissat B."/>
            <person name="Grigoriev I.V."/>
            <person name="Hibbett D."/>
            <person name="Nagy L.G."/>
            <person name="Martin F.M."/>
        </authorList>
    </citation>
    <scope>NUCLEOTIDE SEQUENCE</scope>
    <source>
        <strain evidence="1">Prilba</strain>
    </source>
</reference>
<dbReference type="GO" id="GO:0003924">
    <property type="term" value="F:GTPase activity"/>
    <property type="evidence" value="ECO:0007669"/>
    <property type="project" value="TreeGrafter"/>
</dbReference>
<evidence type="ECO:0000313" key="1">
    <source>
        <dbReference type="EMBL" id="KAF8466467.1"/>
    </source>
</evidence>
<comment type="caution">
    <text evidence="1">The sequence shown here is derived from an EMBL/GenBank/DDBJ whole genome shotgun (WGS) entry which is preliminary data.</text>
</comment>
<feature type="non-terminal residue" evidence="1">
    <location>
        <position position="1"/>
    </location>
</feature>
<sequence length="602" mass="67955">GRRTDPEEPKLKFQIHLIDLTSNDKQNMQLHPKHIPNPVVRDRLLGEFRLPLGLRVVFHKLLEKERLLLVLADQDKHSIYLEHLSAIYASIQRGRAIKVLHCEDVLFAYDEAKRMLTICASAKMQLYAFVFDETFRSLQSQGSPISLARWYNQAEISILQLLSVCGSNEVVLVDSNAQIRIFSFITRQFRPSSLKLPSVPSAIYPTPDGSYLLVLRVQGSQLSLTAYHWETFGSTDGISLPLPTIPLDGAVVTSIVNRGRVFLLALDIDAHCINSVAIDIIATRKITRVVFQEKGSRNASKTGTQHTQHNSLLDCHREVWTRFPVLPAVKRRTITSLSERRPRSLTFITENPTQPFASYFSDLIQGFVRETRKPTGDELRSIQVSATDFESFRDRTVFDLRWNISQYCVGEWLVDLLCLIPIHIAVCHENRFVPLANGVISAELERILLGADVNQIVDHLSFGWYESIFQSYMASMPVKVVSSMGQQSVGKSFTSNHLVDTSFAGSAMRTTCYRSEFTFTEGVWMSVTPTDDELIVALDIEGVDSIERTLQEDSLLVLFNTAISNLVLFRNNFAFGRDISDLFQSFQSSASILDPEANPSLF</sequence>
<dbReference type="AlphaFoldDB" id="A0A9P5JV40"/>
<gene>
    <name evidence="1" type="ORF">DFH94DRAFT_639357</name>
</gene>
<proteinExistence type="predicted"/>
<dbReference type="InterPro" id="IPR027417">
    <property type="entry name" value="P-loop_NTPase"/>
</dbReference>
<dbReference type="Proteomes" id="UP000759537">
    <property type="component" value="Unassembled WGS sequence"/>
</dbReference>
<dbReference type="SUPFAM" id="SSF52540">
    <property type="entry name" value="P-loop containing nucleoside triphosphate hydrolases"/>
    <property type="match status" value="1"/>
</dbReference>
<protein>
    <submittedName>
        <fullName evidence="1">Uncharacterized protein</fullName>
    </submittedName>
</protein>
<evidence type="ECO:0000313" key="2">
    <source>
        <dbReference type="Proteomes" id="UP000759537"/>
    </source>
</evidence>
<accession>A0A9P5JV40</accession>
<keyword evidence="2" id="KW-1185">Reference proteome</keyword>
<dbReference type="GO" id="GO:0005783">
    <property type="term" value="C:endoplasmic reticulum"/>
    <property type="evidence" value="ECO:0007669"/>
    <property type="project" value="TreeGrafter"/>
</dbReference>
<name>A0A9P5JV40_9AGAM</name>
<dbReference type="PANTHER" id="PTHR45923">
    <property type="entry name" value="PROTEIN SEY1"/>
    <property type="match status" value="1"/>
</dbReference>
<dbReference type="Gene3D" id="3.40.50.300">
    <property type="entry name" value="P-loop containing nucleotide triphosphate hydrolases"/>
    <property type="match status" value="1"/>
</dbReference>
<organism evidence="1 2">
    <name type="scientific">Russula ochroleuca</name>
    <dbReference type="NCBI Taxonomy" id="152965"/>
    <lineage>
        <taxon>Eukaryota</taxon>
        <taxon>Fungi</taxon>
        <taxon>Dikarya</taxon>
        <taxon>Basidiomycota</taxon>
        <taxon>Agaricomycotina</taxon>
        <taxon>Agaricomycetes</taxon>
        <taxon>Russulales</taxon>
        <taxon>Russulaceae</taxon>
        <taxon>Russula</taxon>
    </lineage>
</organism>
<dbReference type="EMBL" id="WHVB01000041">
    <property type="protein sequence ID" value="KAF8466467.1"/>
    <property type="molecule type" value="Genomic_DNA"/>
</dbReference>
<dbReference type="OrthoDB" id="2343366at2759"/>
<dbReference type="GO" id="GO:0016320">
    <property type="term" value="P:endoplasmic reticulum membrane fusion"/>
    <property type="evidence" value="ECO:0007669"/>
    <property type="project" value="TreeGrafter"/>
</dbReference>
<dbReference type="InterPro" id="IPR008803">
    <property type="entry name" value="RHD3/Sey1"/>
</dbReference>